<proteinExistence type="predicted"/>
<organism evidence="7 8">
    <name type="scientific">Oedothorax gibbosus</name>
    <dbReference type="NCBI Taxonomy" id="931172"/>
    <lineage>
        <taxon>Eukaryota</taxon>
        <taxon>Metazoa</taxon>
        <taxon>Ecdysozoa</taxon>
        <taxon>Arthropoda</taxon>
        <taxon>Chelicerata</taxon>
        <taxon>Arachnida</taxon>
        <taxon>Araneae</taxon>
        <taxon>Araneomorphae</taxon>
        <taxon>Entelegynae</taxon>
        <taxon>Araneoidea</taxon>
        <taxon>Linyphiidae</taxon>
        <taxon>Erigoninae</taxon>
        <taxon>Oedothorax</taxon>
    </lineage>
</organism>
<comment type="caution">
    <text evidence="7">The sequence shown here is derived from an EMBL/GenBank/DDBJ whole genome shotgun (WGS) entry which is preliminary data.</text>
</comment>
<dbReference type="SUPFAM" id="SSF57535">
    <property type="entry name" value="Complement control module/SCR domain"/>
    <property type="match status" value="13"/>
</dbReference>
<keyword evidence="8" id="KW-1185">Reference proteome</keyword>
<feature type="domain" description="Sushi" evidence="6">
    <location>
        <begin position="470"/>
        <end position="527"/>
    </location>
</feature>
<keyword evidence="2" id="KW-0677">Repeat</keyword>
<feature type="domain" description="Sushi" evidence="6">
    <location>
        <begin position="1193"/>
        <end position="1252"/>
    </location>
</feature>
<feature type="domain" description="Sushi" evidence="6">
    <location>
        <begin position="1134"/>
        <end position="1191"/>
    </location>
</feature>
<protein>
    <recommendedName>
        <fullName evidence="6">Sushi domain-containing protein</fullName>
    </recommendedName>
</protein>
<sequence length="1256" mass="140896">MEVWVQLQDPANPDYDGDPLIPVDPEGCLRNREEAAARGRQCLRKCASDADCISTRKRCLCDGLCGWSCIRPDLHCNELGPMENGQFKVTGDHFGARVMYTCTDGYYMSGTKERVCQGDGTWSGHGPECRQKAMCGIPPQVPHARHNASEKVLEFDVDDVVHYACFQGYDAHGYPRANCRFFNGTTQWYGLDLRCIRRTLVWLSIQDDIFRDSMEYLFFRDSMNYQFLEKDRSTARSCEHPGEVENARREGDIFTFTSRVTYHCEPGYELVGRANRYCESKGEWSGVLPSCRPVQCPLPREVVNGHVEYTTSTYKSVATYTCLYGYKLVGPKKRTCEAEKQWEGEEPLCEEIKCGSPGILHNGYVKGTSTRFGTVIYFSCLENMTFVGESATTTCNEDGNWSHQVPKCMAPCSIPSVEHGRVTNYAPDVKVAHGEHIAVACIARYELRYNNTPATCNNGSWTHTPTCIPARCKTLPRRPRHGMVIAPKTDHGMKALFRCKDGFKLDGPNVTECSFGIWTGETPVCNETYCPFPGGLDNGRILLVGHMGMYDYRPYVRKITNNRQIMYECERHYTLDPQGPPGATCVDGRWSPIEKPRCVRGSHPQVIKENRKRRAARRRGKRNKKGHCKPVPPTPWMEVNVLRKGLASNTIASRGTVIEVKCGRGYSLNIANRTTAKCVAGRWRPRKPECVTTPCRVPTTPHGLYHHFDREVASQGAVEHSEVITLSCEEGFQLLGPEALRCWYGEWDVNKMPKCLPGPCELKDIVHGTYLDGYRTGLTISHGSSIRYTCDEDHAKAVPDPVQCLEGRLKPDVPKCMAVGYKKQEELNTIPLDAMMSRSGFSDPSSAIPISNLCTLPERLHNTLLYRGSTFIEPKDSTGMVAKVALRRQKMMPYSSANRYFPNGTEVLFKCLSAYSGKKTTWKIVCQDGVWVGRPHNCEPRPHPSPVDHNRNKSCLFMQPHPDVVSFVNDKKLSMTDAAKFPPGTELVHRCTDIGKYAFEGSARRRCVGGQWTGTEPVCLGLSQEYDYAQKAPTILFRHTIGQISQSNDGKLIVYPGTVLHLECLWVRKYGTPHWEVSHRNRKYPEGWTSEPGRDSQLEYRLTIYHAKTEDSGLFTCITPTGHQHAVEILVEAVHCPAIPEVDGLILSTLVTKMNVKVVFSCEPGRKLKGFEQATCLPSGKWSSKLPTCQKLPLCPYPGTSKGVTISNVKFYYGISETIVFGCKPGYKIQGRTLLQCLDGGRWSGTVPACHLVKKG</sequence>
<feature type="disulfide bond" evidence="4">
    <location>
        <begin position="1223"/>
        <end position="1250"/>
    </location>
</feature>
<evidence type="ECO:0000256" key="2">
    <source>
        <dbReference type="ARBA" id="ARBA00022737"/>
    </source>
</evidence>
<feature type="domain" description="Sushi" evidence="6">
    <location>
        <begin position="953"/>
        <end position="1021"/>
    </location>
</feature>
<dbReference type="Proteomes" id="UP000827092">
    <property type="component" value="Unassembled WGS sequence"/>
</dbReference>
<feature type="domain" description="Sushi" evidence="6">
    <location>
        <begin position="236"/>
        <end position="293"/>
    </location>
</feature>
<feature type="disulfide bond" evidence="4">
    <location>
        <begin position="1162"/>
        <end position="1189"/>
    </location>
</feature>
<feature type="domain" description="Sushi" evidence="6">
    <location>
        <begin position="352"/>
        <end position="410"/>
    </location>
</feature>
<feature type="domain" description="Sushi" evidence="6">
    <location>
        <begin position="74"/>
        <end position="131"/>
    </location>
</feature>
<evidence type="ECO:0000256" key="3">
    <source>
        <dbReference type="ARBA" id="ARBA00023157"/>
    </source>
</evidence>
<dbReference type="CDD" id="cd00033">
    <property type="entry name" value="CCP"/>
    <property type="match status" value="9"/>
</dbReference>
<feature type="domain" description="Sushi" evidence="6">
    <location>
        <begin position="626"/>
        <end position="692"/>
    </location>
</feature>
<comment type="caution">
    <text evidence="4">Lacks conserved residue(s) required for the propagation of feature annotation.</text>
</comment>
<evidence type="ECO:0000256" key="4">
    <source>
        <dbReference type="PROSITE-ProRule" id="PRU00302"/>
    </source>
</evidence>
<dbReference type="PROSITE" id="PS50923">
    <property type="entry name" value="SUSHI"/>
    <property type="match status" value="12"/>
</dbReference>
<dbReference type="Gene3D" id="2.10.70.10">
    <property type="entry name" value="Complement Module, domain 1"/>
    <property type="match status" value="13"/>
</dbReference>
<feature type="region of interest" description="Disordered" evidence="5">
    <location>
        <begin position="602"/>
        <end position="630"/>
    </location>
</feature>
<dbReference type="InterPro" id="IPR036179">
    <property type="entry name" value="Ig-like_dom_sf"/>
</dbReference>
<dbReference type="InterPro" id="IPR000436">
    <property type="entry name" value="Sushi_SCR_CCP_dom"/>
</dbReference>
<dbReference type="Gene3D" id="2.60.40.10">
    <property type="entry name" value="Immunoglobulins"/>
    <property type="match status" value="1"/>
</dbReference>
<dbReference type="EMBL" id="JAFNEN010000219">
    <property type="protein sequence ID" value="KAG8189217.1"/>
    <property type="molecule type" value="Genomic_DNA"/>
</dbReference>
<dbReference type="PANTHER" id="PTHR45656">
    <property type="entry name" value="PROTEIN CBR-CLEC-78"/>
    <property type="match status" value="1"/>
</dbReference>
<dbReference type="SMART" id="SM00032">
    <property type="entry name" value="CCP"/>
    <property type="match status" value="15"/>
</dbReference>
<evidence type="ECO:0000259" key="6">
    <source>
        <dbReference type="PROSITE" id="PS50923"/>
    </source>
</evidence>
<keyword evidence="1" id="KW-0732">Signal</keyword>
<feature type="disulfide bond" evidence="4">
    <location>
        <begin position="102"/>
        <end position="129"/>
    </location>
</feature>
<reference evidence="7 8" key="1">
    <citation type="journal article" date="2022" name="Nat. Ecol. Evol.">
        <title>A masculinizing supergene underlies an exaggerated male reproductive morph in a spider.</title>
        <authorList>
            <person name="Hendrickx F."/>
            <person name="De Corte Z."/>
            <person name="Sonet G."/>
            <person name="Van Belleghem S.M."/>
            <person name="Kostlbacher S."/>
            <person name="Vangestel C."/>
        </authorList>
    </citation>
    <scope>NUCLEOTIDE SEQUENCE [LARGE SCALE GENOMIC DNA]</scope>
    <source>
        <strain evidence="7">W744_W776</strain>
    </source>
</reference>
<dbReference type="InterPro" id="IPR035976">
    <property type="entry name" value="Sushi/SCR/CCP_sf"/>
</dbReference>
<evidence type="ECO:0000313" key="7">
    <source>
        <dbReference type="EMBL" id="KAG8189217.1"/>
    </source>
</evidence>
<feature type="compositionally biased region" description="Basic residues" evidence="5">
    <location>
        <begin position="610"/>
        <end position="628"/>
    </location>
</feature>
<dbReference type="InterPro" id="IPR051277">
    <property type="entry name" value="SEZ6_CSMD_C4BPB_Regulators"/>
</dbReference>
<dbReference type="PANTHER" id="PTHR45656:SF4">
    <property type="entry name" value="PROTEIN CBR-CLEC-78"/>
    <property type="match status" value="1"/>
</dbReference>
<dbReference type="SUPFAM" id="SSF48726">
    <property type="entry name" value="Immunoglobulin"/>
    <property type="match status" value="1"/>
</dbReference>
<feature type="disulfide bond" evidence="4">
    <location>
        <begin position="728"/>
        <end position="755"/>
    </location>
</feature>
<dbReference type="AlphaFoldDB" id="A0AAV6UYA5"/>
<evidence type="ECO:0000313" key="8">
    <source>
        <dbReference type="Proteomes" id="UP000827092"/>
    </source>
</evidence>
<gene>
    <name evidence="7" type="ORF">JTE90_013750</name>
</gene>
<feature type="disulfide bond" evidence="4">
    <location>
        <begin position="322"/>
        <end position="349"/>
    </location>
</feature>
<feature type="domain" description="Sushi" evidence="6">
    <location>
        <begin position="693"/>
        <end position="757"/>
    </location>
</feature>
<evidence type="ECO:0000256" key="1">
    <source>
        <dbReference type="ARBA" id="ARBA00022729"/>
    </source>
</evidence>
<keyword evidence="4" id="KW-0768">Sushi</keyword>
<feature type="disulfide bond" evidence="4">
    <location>
        <begin position="264"/>
        <end position="291"/>
    </location>
</feature>
<keyword evidence="3 4" id="KW-1015">Disulfide bond</keyword>
<evidence type="ECO:0000256" key="5">
    <source>
        <dbReference type="SAM" id="MobiDB-lite"/>
    </source>
</evidence>
<dbReference type="InterPro" id="IPR013783">
    <property type="entry name" value="Ig-like_fold"/>
</dbReference>
<name>A0AAV6UYA5_9ARAC</name>
<accession>A0AAV6UYA5</accession>
<dbReference type="Pfam" id="PF00084">
    <property type="entry name" value="Sushi"/>
    <property type="match status" value="11"/>
</dbReference>
<feature type="domain" description="Sushi" evidence="6">
    <location>
        <begin position="294"/>
        <end position="351"/>
    </location>
</feature>
<feature type="domain" description="Sushi" evidence="6">
    <location>
        <begin position="133"/>
        <end position="197"/>
    </location>
</feature>
<feature type="domain" description="Sushi" evidence="6">
    <location>
        <begin position="528"/>
        <end position="600"/>
    </location>
</feature>